<organism evidence="4 5">
    <name type="scientific">Halocalculus aciditolerans</name>
    <dbReference type="NCBI Taxonomy" id="1383812"/>
    <lineage>
        <taxon>Archaea</taxon>
        <taxon>Methanobacteriati</taxon>
        <taxon>Methanobacteriota</taxon>
        <taxon>Stenosarchaea group</taxon>
        <taxon>Halobacteria</taxon>
        <taxon>Halobacteriales</taxon>
        <taxon>Halobacteriaceae</taxon>
        <taxon>Halocalculus</taxon>
    </lineage>
</organism>
<feature type="domain" description="DUF7282" evidence="3">
    <location>
        <begin position="504"/>
        <end position="602"/>
    </location>
</feature>
<feature type="transmembrane region" description="Helical" evidence="2">
    <location>
        <begin position="632"/>
        <end position="652"/>
    </location>
</feature>
<dbReference type="OrthoDB" id="239724at2157"/>
<comment type="caution">
    <text evidence="4">The sequence shown here is derived from an EMBL/GenBank/DDBJ whole genome shotgun (WGS) entry which is preliminary data.</text>
</comment>
<keyword evidence="2" id="KW-0472">Membrane</keyword>
<feature type="compositionally biased region" description="Low complexity" evidence="1">
    <location>
        <begin position="465"/>
        <end position="482"/>
    </location>
</feature>
<evidence type="ECO:0000259" key="3">
    <source>
        <dbReference type="Pfam" id="PF23951"/>
    </source>
</evidence>
<feature type="region of interest" description="Disordered" evidence="1">
    <location>
        <begin position="396"/>
        <end position="506"/>
    </location>
</feature>
<dbReference type="Proteomes" id="UP000607197">
    <property type="component" value="Unassembled WGS sequence"/>
</dbReference>
<keyword evidence="5" id="KW-1185">Reference proteome</keyword>
<keyword evidence="2" id="KW-0812">Transmembrane</keyword>
<evidence type="ECO:0000313" key="5">
    <source>
        <dbReference type="Proteomes" id="UP000607197"/>
    </source>
</evidence>
<dbReference type="AlphaFoldDB" id="A0A830FPN2"/>
<accession>A0A830FPN2</accession>
<gene>
    <name evidence="4" type="ORF">GCM10009039_27530</name>
</gene>
<evidence type="ECO:0000313" key="4">
    <source>
        <dbReference type="EMBL" id="GGL68023.1"/>
    </source>
</evidence>
<reference evidence="4" key="2">
    <citation type="submission" date="2020-09" db="EMBL/GenBank/DDBJ databases">
        <authorList>
            <person name="Sun Q."/>
            <person name="Ohkuma M."/>
        </authorList>
    </citation>
    <scope>NUCLEOTIDE SEQUENCE</scope>
    <source>
        <strain evidence="4">JCM 19596</strain>
    </source>
</reference>
<feature type="domain" description="DUF7282" evidence="3">
    <location>
        <begin position="195"/>
        <end position="285"/>
    </location>
</feature>
<name>A0A830FPN2_9EURY</name>
<evidence type="ECO:0000256" key="1">
    <source>
        <dbReference type="SAM" id="MobiDB-lite"/>
    </source>
</evidence>
<reference evidence="4" key="1">
    <citation type="journal article" date="2014" name="Int. J. Syst. Evol. Microbiol.">
        <title>Complete genome sequence of Corynebacterium casei LMG S-19264T (=DSM 44701T), isolated from a smear-ripened cheese.</title>
        <authorList>
            <consortium name="US DOE Joint Genome Institute (JGI-PGF)"/>
            <person name="Walter F."/>
            <person name="Albersmeier A."/>
            <person name="Kalinowski J."/>
            <person name="Ruckert C."/>
        </authorList>
    </citation>
    <scope>NUCLEOTIDE SEQUENCE</scope>
    <source>
        <strain evidence="4">JCM 19596</strain>
    </source>
</reference>
<protein>
    <recommendedName>
        <fullName evidence="3">DUF7282 domain-containing protein</fullName>
    </recommendedName>
</protein>
<dbReference type="InterPro" id="IPR055706">
    <property type="entry name" value="Slg1/2_DUF7282"/>
</dbReference>
<evidence type="ECO:0000256" key="2">
    <source>
        <dbReference type="SAM" id="Phobius"/>
    </source>
</evidence>
<proteinExistence type="predicted"/>
<sequence length="655" mass="67379">MSTTLTTQRPLSAVVLSAFLLLAAVAGVATFGGTAAAANTTAGDAVNGAIVDAQPARVGANSTHETHLGVDAGSSSVSGSSWTGYRVNYDTADVSDVDQSDLLVVGIDAGNDDAGRAVDTNAMTDVADVSAKNNGHSLVVTLGGQYDVENGDELVVVYEDVQNPSSAQTEPVNLVANPQSSDYDRTDNVTYHPPASVALDDQTVNGSQELTVASAYLPEGGSVTVQNASGTQVASTGSLDPGSYENLTVTLPADAEPGTYTAVARQPDGDAYATNDGSTVTDDGSVALDYDFAAAFEDSTRTNADHANLTLTADHGGYDVRVSADNLTASDLRTMFGDAVVASSSSQDTVTVPGGESVTHELNVSDYTGDYTFHATDLQTDNSDDAALTLTHEDTTTTTTDDTTTTTTSSDTTTTTTDDTTTTTTSSDTTTTTSDTTTTSSDTSDDSTNTDSSNTDSSTDDSSDDTSSSSTDSSSTNTGSAESSDETAQPNETSFDGPAAGPSASVTFANQTLGDDEAVRVGNLTLPDGGYVVLEAESGRLVGHTSLLDAGDHANVTVTVDALDDDTRLTAVTYENTDNATAYTQNDTAYERNGTDVTDTALIRVVDDQQTTTAAQTRANQENPDPRGSAAGLQWIALLVALAIALVAIVRYRMQ</sequence>
<dbReference type="Pfam" id="PF23951">
    <property type="entry name" value="DUF7282"/>
    <property type="match status" value="2"/>
</dbReference>
<dbReference type="EMBL" id="BMPG01000004">
    <property type="protein sequence ID" value="GGL68023.1"/>
    <property type="molecule type" value="Genomic_DNA"/>
</dbReference>
<dbReference type="RefSeq" id="WP_188979928.1">
    <property type="nucleotide sequence ID" value="NZ_BMPG01000004.1"/>
</dbReference>
<feature type="compositionally biased region" description="Low complexity" evidence="1">
    <location>
        <begin position="396"/>
        <end position="457"/>
    </location>
</feature>
<keyword evidence="2" id="KW-1133">Transmembrane helix</keyword>